<keyword evidence="4" id="KW-0560">Oxidoreductase</keyword>
<evidence type="ECO:0000313" key="6">
    <source>
        <dbReference type="EMBL" id="SFQ75497.1"/>
    </source>
</evidence>
<dbReference type="PANTHER" id="PTHR10961:SF7">
    <property type="entry name" value="FAD DEPENDENT OXIDOREDUCTASE DOMAIN-CONTAINING PROTEIN"/>
    <property type="match status" value="1"/>
</dbReference>
<keyword evidence="2" id="KW-0285">Flavoprotein</keyword>
<keyword evidence="3" id="KW-0274">FAD</keyword>
<evidence type="ECO:0000256" key="4">
    <source>
        <dbReference type="ARBA" id="ARBA00023002"/>
    </source>
</evidence>
<feature type="domain" description="FAD dependent oxidoreductase" evidence="5">
    <location>
        <begin position="4"/>
        <end position="356"/>
    </location>
</feature>
<dbReference type="InterPro" id="IPR045170">
    <property type="entry name" value="MTOX"/>
</dbReference>
<gene>
    <name evidence="6" type="ORF">SAMN02745910_03231</name>
</gene>
<dbReference type="InterPro" id="IPR006076">
    <property type="entry name" value="FAD-dep_OxRdtase"/>
</dbReference>
<dbReference type="Proteomes" id="UP000182762">
    <property type="component" value="Unassembled WGS sequence"/>
</dbReference>
<keyword evidence="7" id="KW-1185">Reference proteome</keyword>
<organism evidence="6 7">
    <name type="scientific">Priestia endophytica DSM 13796</name>
    <dbReference type="NCBI Taxonomy" id="1121089"/>
    <lineage>
        <taxon>Bacteria</taxon>
        <taxon>Bacillati</taxon>
        <taxon>Bacillota</taxon>
        <taxon>Bacilli</taxon>
        <taxon>Bacillales</taxon>
        <taxon>Bacillaceae</taxon>
        <taxon>Priestia</taxon>
    </lineage>
</organism>
<dbReference type="SUPFAM" id="SSF51905">
    <property type="entry name" value="FAD/NAD(P)-binding domain"/>
    <property type="match status" value="1"/>
</dbReference>
<name>A0A1I6B3Z0_9BACI</name>
<evidence type="ECO:0000256" key="1">
    <source>
        <dbReference type="ARBA" id="ARBA00001974"/>
    </source>
</evidence>
<protein>
    <submittedName>
        <fullName evidence="6">N-methyl-L-tryptophan oxidase</fullName>
    </submittedName>
</protein>
<reference evidence="6 7" key="1">
    <citation type="submission" date="2016-10" db="EMBL/GenBank/DDBJ databases">
        <authorList>
            <person name="Varghese N."/>
            <person name="Submissions S."/>
        </authorList>
    </citation>
    <scope>NUCLEOTIDE SEQUENCE [LARGE SCALE GENOMIC DNA]</scope>
    <source>
        <strain evidence="6 7">DSM 13796</strain>
    </source>
</reference>
<dbReference type="RefSeq" id="WP_061805628.1">
    <property type="nucleotide sequence ID" value="NZ_FOXX01000008.1"/>
</dbReference>
<dbReference type="NCBIfam" id="NF008425">
    <property type="entry name" value="PRK11259.1"/>
    <property type="match status" value="1"/>
</dbReference>
<accession>A0A1I6B3Z0</accession>
<comment type="cofactor">
    <cofactor evidence="1">
        <name>FAD</name>
        <dbReference type="ChEBI" id="CHEBI:57692"/>
    </cofactor>
</comment>
<dbReference type="Gene3D" id="3.50.50.60">
    <property type="entry name" value="FAD/NAD(P)-binding domain"/>
    <property type="match status" value="1"/>
</dbReference>
<evidence type="ECO:0000259" key="5">
    <source>
        <dbReference type="Pfam" id="PF01266"/>
    </source>
</evidence>
<evidence type="ECO:0000256" key="3">
    <source>
        <dbReference type="ARBA" id="ARBA00022827"/>
    </source>
</evidence>
<dbReference type="Pfam" id="PF01266">
    <property type="entry name" value="DAO"/>
    <property type="match status" value="1"/>
</dbReference>
<dbReference type="Gene3D" id="3.30.9.10">
    <property type="entry name" value="D-Amino Acid Oxidase, subunit A, domain 2"/>
    <property type="match status" value="1"/>
</dbReference>
<evidence type="ECO:0000313" key="7">
    <source>
        <dbReference type="Proteomes" id="UP000182762"/>
    </source>
</evidence>
<comment type="caution">
    <text evidence="6">The sequence shown here is derived from an EMBL/GenBank/DDBJ whole genome shotgun (WGS) entry which is preliminary data.</text>
</comment>
<dbReference type="InterPro" id="IPR036188">
    <property type="entry name" value="FAD/NAD-bd_sf"/>
</dbReference>
<dbReference type="GeneID" id="93711843"/>
<evidence type="ECO:0000256" key="2">
    <source>
        <dbReference type="ARBA" id="ARBA00022630"/>
    </source>
</evidence>
<proteinExistence type="predicted"/>
<dbReference type="EMBL" id="FOXX01000008">
    <property type="protein sequence ID" value="SFQ75497.1"/>
    <property type="molecule type" value="Genomic_DNA"/>
</dbReference>
<sequence length="380" mass="42449">MHYDIIIIGAGSMGMAAGYYLAKSGKNTLLLDAFDPPHTEGSHHGETRIIRYAYGEGEKYVPLLLQSKKLWAELEKEWGQILFTKTGVLTLGPKDSTFVQNVISSAKTYDLPLTVMTAKEVNEKWKGISVNEHLTGCFEPTSGVLHSERCIEAYRKLAEEEGATLLPYRKVINLTVCEERVTVETDNETFTSESLIVSGGAYSNELLSMLHLDLPLQPIRKTFAWFNSDEEIYNEREFPAFGFETEEGMYYGFPSINGAGLKVGRHDTGHPVDPNDPLKEFSTYKEDEQDLTNFLKQFIVQEPSLKYGKTCLYTMTPDEDFIVGSHPNYPNVAIAAGFSGHGFKFSSAIGKALSELITKGETEQDLSLFSLGRFEKKKLG</sequence>
<dbReference type="SUPFAM" id="SSF54373">
    <property type="entry name" value="FAD-linked reductases, C-terminal domain"/>
    <property type="match status" value="1"/>
</dbReference>
<dbReference type="PANTHER" id="PTHR10961">
    <property type="entry name" value="PEROXISOMAL SARCOSINE OXIDASE"/>
    <property type="match status" value="1"/>
</dbReference>